<feature type="transmembrane region" description="Helical" evidence="1">
    <location>
        <begin position="31"/>
        <end position="50"/>
    </location>
</feature>
<keyword evidence="1" id="KW-1133">Transmembrane helix</keyword>
<sequence length="55" mass="6096">MGNKTSLFIKGILFLICVGLVVVGQKTIGRPYILMQLVGLGGLFALLWDYNRKQV</sequence>
<dbReference type="AlphaFoldDB" id="A0A1S6IQ81"/>
<dbReference type="Proteomes" id="UP000188993">
    <property type="component" value="Chromosome"/>
</dbReference>
<keyword evidence="1" id="KW-0812">Transmembrane</keyword>
<name>A0A1S6IQ81_9LACT</name>
<proteinExistence type="predicted"/>
<feature type="transmembrane region" description="Helical" evidence="1">
    <location>
        <begin position="7"/>
        <end position="25"/>
    </location>
</feature>
<evidence type="ECO:0000256" key="1">
    <source>
        <dbReference type="SAM" id="Phobius"/>
    </source>
</evidence>
<dbReference type="InterPro" id="IPR054198">
    <property type="entry name" value="DUF6903"/>
</dbReference>
<gene>
    <name evidence="2" type="ORF">BW727_101346</name>
</gene>
<keyword evidence="1" id="KW-0472">Membrane</keyword>
<dbReference type="STRING" id="708126.BW727_101346"/>
<organism evidence="2 3">
    <name type="scientific">Jeotgalibaca dankookensis</name>
    <dbReference type="NCBI Taxonomy" id="708126"/>
    <lineage>
        <taxon>Bacteria</taxon>
        <taxon>Bacillati</taxon>
        <taxon>Bacillota</taxon>
        <taxon>Bacilli</taxon>
        <taxon>Lactobacillales</taxon>
        <taxon>Carnobacteriaceae</taxon>
        <taxon>Jeotgalibaca</taxon>
    </lineage>
</organism>
<accession>A0A1S6IQ81</accession>
<dbReference type="EMBL" id="CP019728">
    <property type="protein sequence ID" value="AQS53713.1"/>
    <property type="molecule type" value="Genomic_DNA"/>
</dbReference>
<evidence type="ECO:0000313" key="3">
    <source>
        <dbReference type="Proteomes" id="UP000188993"/>
    </source>
</evidence>
<dbReference type="KEGG" id="jda:BW727_101346"/>
<protein>
    <submittedName>
        <fullName evidence="2">Uncharacterized protein</fullName>
    </submittedName>
</protein>
<dbReference type="Pfam" id="PF21844">
    <property type="entry name" value="DUF6903"/>
    <property type="match status" value="1"/>
</dbReference>
<reference evidence="2 3" key="1">
    <citation type="journal article" date="2014" name="Int. J. Syst. Evol. Microbiol.">
        <title>Jeotgalibaca dankookensis gen. nov., sp. nov., a member of the family Carnobacteriaceae, isolated from seujeot (Korean traditional food).</title>
        <authorList>
            <person name="Lee D.G."/>
            <person name="Trujillo M.E."/>
            <person name="Kang H."/>
            <person name="Ahn T.Y."/>
        </authorList>
    </citation>
    <scope>NUCLEOTIDE SEQUENCE [LARGE SCALE GENOMIC DNA]</scope>
    <source>
        <strain evidence="2 3">EX-07</strain>
    </source>
</reference>
<evidence type="ECO:0000313" key="2">
    <source>
        <dbReference type="EMBL" id="AQS53713.1"/>
    </source>
</evidence>
<keyword evidence="3" id="KW-1185">Reference proteome</keyword>
<dbReference type="RefSeq" id="WP_169749236.1">
    <property type="nucleotide sequence ID" value="NZ_BBYN01000009.1"/>
</dbReference>